<name>A0A9D1G0U9_9FIRM</name>
<dbReference type="AlphaFoldDB" id="A0A9D1G0U9"/>
<feature type="signal peptide" evidence="1">
    <location>
        <begin position="1"/>
        <end position="19"/>
    </location>
</feature>
<keyword evidence="1" id="KW-0732">Signal</keyword>
<proteinExistence type="predicted"/>
<dbReference type="EMBL" id="DVJN01000105">
    <property type="protein sequence ID" value="HIS92415.1"/>
    <property type="molecule type" value="Genomic_DNA"/>
</dbReference>
<evidence type="ECO:0000256" key="1">
    <source>
        <dbReference type="SAM" id="SignalP"/>
    </source>
</evidence>
<evidence type="ECO:0000313" key="3">
    <source>
        <dbReference type="Proteomes" id="UP000824140"/>
    </source>
</evidence>
<reference evidence="2" key="2">
    <citation type="journal article" date="2021" name="PeerJ">
        <title>Extensive microbial diversity within the chicken gut microbiome revealed by metagenomics and culture.</title>
        <authorList>
            <person name="Gilroy R."/>
            <person name="Ravi A."/>
            <person name="Getino M."/>
            <person name="Pursley I."/>
            <person name="Horton D.L."/>
            <person name="Alikhan N.F."/>
            <person name="Baker D."/>
            <person name="Gharbi K."/>
            <person name="Hall N."/>
            <person name="Watson M."/>
            <person name="Adriaenssens E.M."/>
            <person name="Foster-Nyarko E."/>
            <person name="Jarju S."/>
            <person name="Secka A."/>
            <person name="Antonio M."/>
            <person name="Oren A."/>
            <person name="Chaudhuri R.R."/>
            <person name="La Ragione R."/>
            <person name="Hildebrand F."/>
            <person name="Pallen M.J."/>
        </authorList>
    </citation>
    <scope>NUCLEOTIDE SEQUENCE</scope>
    <source>
        <strain evidence="2">13766</strain>
    </source>
</reference>
<protein>
    <submittedName>
        <fullName evidence="2">DUF3887 domain-containing protein</fullName>
    </submittedName>
</protein>
<comment type="caution">
    <text evidence="2">The sequence shown here is derived from an EMBL/GenBank/DDBJ whole genome shotgun (WGS) entry which is preliminary data.</text>
</comment>
<feature type="chain" id="PRO_5039018728" evidence="1">
    <location>
        <begin position="20"/>
        <end position="148"/>
    </location>
</feature>
<organism evidence="2 3">
    <name type="scientific">Candidatus Alectryocaccomicrobium excrementavium</name>
    <dbReference type="NCBI Taxonomy" id="2840668"/>
    <lineage>
        <taxon>Bacteria</taxon>
        <taxon>Bacillati</taxon>
        <taxon>Bacillota</taxon>
        <taxon>Clostridia</taxon>
        <taxon>Candidatus Alectryocaccomicrobium</taxon>
    </lineage>
</organism>
<accession>A0A9D1G0U9</accession>
<dbReference type="Proteomes" id="UP000824140">
    <property type="component" value="Unassembled WGS sequence"/>
</dbReference>
<reference evidence="2" key="1">
    <citation type="submission" date="2020-10" db="EMBL/GenBank/DDBJ databases">
        <authorList>
            <person name="Gilroy R."/>
        </authorList>
    </citation>
    <scope>NUCLEOTIDE SEQUENCE</scope>
    <source>
        <strain evidence="2">13766</strain>
    </source>
</reference>
<gene>
    <name evidence="2" type="ORF">IAA84_05290</name>
</gene>
<evidence type="ECO:0000313" key="2">
    <source>
        <dbReference type="EMBL" id="HIS92415.1"/>
    </source>
</evidence>
<sequence length="148" mass="16449">MKKPSHLVITGVLALAALALIPALLNGNPAAEPDTTIPPEIDQTALIAEASEYFRQMCEGDFSTFHEALPRSIRSQTAPETIQSAWEDEARKVNASPSLDAAEITFYRPEFSDQLRVEFSVPGEKGSFRFFINYTLAGNLYNYVVWVH</sequence>